<comment type="similarity">
    <text evidence="4 10">Belongs to the polysaccharide lyase 3 family.</text>
</comment>
<feature type="chain" id="PRO_5025092890" description="Pectate lyase" evidence="10">
    <location>
        <begin position="20"/>
        <end position="392"/>
    </location>
</feature>
<comment type="subcellular location">
    <subcellularLocation>
        <location evidence="3 10">Secreted</location>
    </subcellularLocation>
</comment>
<dbReference type="Proteomes" id="UP000177625">
    <property type="component" value="Unassembled WGS sequence"/>
</dbReference>
<organism evidence="12 13">
    <name type="scientific">Rhynchosporium secalis</name>
    <name type="common">Barley scald fungus</name>
    <dbReference type="NCBI Taxonomy" id="38038"/>
    <lineage>
        <taxon>Eukaryota</taxon>
        <taxon>Fungi</taxon>
        <taxon>Dikarya</taxon>
        <taxon>Ascomycota</taxon>
        <taxon>Pezizomycotina</taxon>
        <taxon>Leotiomycetes</taxon>
        <taxon>Helotiales</taxon>
        <taxon>Ploettnerulaceae</taxon>
        <taxon>Rhynchosporium</taxon>
    </lineage>
</organism>
<dbReference type="GO" id="GO:0030570">
    <property type="term" value="F:pectate lyase activity"/>
    <property type="evidence" value="ECO:0007669"/>
    <property type="project" value="UniProtKB-UniRule"/>
</dbReference>
<protein>
    <recommendedName>
        <fullName evidence="10">Pectate lyase</fullName>
        <ecNumber evidence="10">4.2.2.2</ecNumber>
    </recommendedName>
</protein>
<feature type="compositionally biased region" description="Basic and acidic residues" evidence="11">
    <location>
        <begin position="57"/>
        <end position="66"/>
    </location>
</feature>
<evidence type="ECO:0000256" key="9">
    <source>
        <dbReference type="ARBA" id="ARBA00025679"/>
    </source>
</evidence>
<keyword evidence="13" id="KW-1185">Reference proteome</keyword>
<dbReference type="InterPro" id="IPR011050">
    <property type="entry name" value="Pectin_lyase_fold/virulence"/>
</dbReference>
<evidence type="ECO:0000256" key="6">
    <source>
        <dbReference type="ARBA" id="ARBA00022729"/>
    </source>
</evidence>
<feature type="compositionally biased region" description="Gly residues" evidence="11">
    <location>
        <begin position="107"/>
        <end position="117"/>
    </location>
</feature>
<dbReference type="InterPro" id="IPR012334">
    <property type="entry name" value="Pectin_lyas_fold"/>
</dbReference>
<reference evidence="13" key="1">
    <citation type="submission" date="2016-03" db="EMBL/GenBank/DDBJ databases">
        <authorList>
            <person name="Guldener U."/>
        </authorList>
    </citation>
    <scope>NUCLEOTIDE SEQUENCE [LARGE SCALE GENOMIC DNA]</scope>
</reference>
<keyword evidence="5 10" id="KW-0964">Secreted</keyword>
<evidence type="ECO:0000313" key="12">
    <source>
        <dbReference type="EMBL" id="CZT43691.1"/>
    </source>
</evidence>
<dbReference type="Pfam" id="PF03211">
    <property type="entry name" value="Pectate_lyase"/>
    <property type="match status" value="1"/>
</dbReference>
<comment type="catalytic activity">
    <reaction evidence="1 10">
        <text>Eliminative cleavage of (1-&gt;4)-alpha-D-galacturonan to give oligosaccharides with 4-deoxy-alpha-D-galact-4-enuronosyl groups at their non-reducing ends.</text>
        <dbReference type="EC" id="4.2.2.2"/>
    </reaction>
</comment>
<feature type="region of interest" description="Disordered" evidence="11">
    <location>
        <begin position="17"/>
        <end position="171"/>
    </location>
</feature>
<dbReference type="EC" id="4.2.2.2" evidence="10"/>
<accession>A0A1E1M3L6</accession>
<feature type="compositionally biased region" description="Gly residues" evidence="11">
    <location>
        <begin position="38"/>
        <end position="49"/>
    </location>
</feature>
<keyword evidence="8 10" id="KW-0456">Lyase</keyword>
<feature type="compositionally biased region" description="Polar residues" evidence="11">
    <location>
        <begin position="151"/>
        <end position="166"/>
    </location>
</feature>
<evidence type="ECO:0000313" key="13">
    <source>
        <dbReference type="Proteomes" id="UP000177625"/>
    </source>
</evidence>
<sequence>MRLSVIQIFALILALGVSAAPPQDNKPATDTSMRNGKTGNGGSGKGKGSSSGSTAPSKDHKPKDNSKGNGNTANGSSGGGKGHSSGSTSPSKDHKPKDNSKGNGNTANGGSGGGKGSSSGSTAPPKNHNPGHGVSKGNGTTTSGGSAPNAPMTTPGPSMGNGTATTGGKVPKSAGTSILKAAQTIAAGASFDGKLIMYDRGTPCTGQQERGDEAAVFQIEHGGSISNVIIGPNQSEGIHCQGACTLTNVWWPEVCEDAFTIKNQAAGETTRIIGGGAFNAQDKVLQHNGGGTLDVSNFTVIGFGKLYRACGNCAQSTNRHVKMSNIMATNGEILAGVNGNFGDTAIIKNSRVHNVSSICTNFKGVPKGTEPPIVSSGADGKVCIYGSDVISQ</sequence>
<dbReference type="PANTHER" id="PTHR33407:SF9">
    <property type="entry name" value="PECTATE LYASE F-RELATED"/>
    <property type="match status" value="1"/>
</dbReference>
<dbReference type="InterPro" id="IPR004898">
    <property type="entry name" value="Pectate_lyase_PlyH/PlyE-like"/>
</dbReference>
<dbReference type="EMBL" id="FJVC01000146">
    <property type="protein sequence ID" value="CZT43691.1"/>
    <property type="molecule type" value="Genomic_DNA"/>
</dbReference>
<keyword evidence="6 10" id="KW-0732">Signal</keyword>
<comment type="function">
    <text evidence="9 10">Pectinolytic enzyme consist of four classes of enzymes: pectin lyase, polygalacturonase, pectin methylesterase and rhamnogalacturonase. Among pectinolytic enzymes, pectin lyase is the most important in depolymerization of pectin, since it cleaves internal glycosidic bonds of highly methylated pectins. Favors pectate, the anion, over pectin, the methyl ester.</text>
</comment>
<evidence type="ECO:0000256" key="7">
    <source>
        <dbReference type="ARBA" id="ARBA00022837"/>
    </source>
</evidence>
<dbReference type="GO" id="GO:0045490">
    <property type="term" value="P:pectin catabolic process"/>
    <property type="evidence" value="ECO:0007669"/>
    <property type="project" value="TreeGrafter"/>
</dbReference>
<feature type="compositionally biased region" description="Low complexity" evidence="11">
    <location>
        <begin position="133"/>
        <end position="146"/>
    </location>
</feature>
<dbReference type="GO" id="GO:0005576">
    <property type="term" value="C:extracellular region"/>
    <property type="evidence" value="ECO:0007669"/>
    <property type="project" value="UniProtKB-SubCell"/>
</dbReference>
<dbReference type="AlphaFoldDB" id="A0A1E1M3L6"/>
<evidence type="ECO:0000256" key="11">
    <source>
        <dbReference type="SAM" id="MobiDB-lite"/>
    </source>
</evidence>
<keyword evidence="7 10" id="KW-0106">Calcium</keyword>
<proteinExistence type="inferred from homology"/>
<gene>
    <name evidence="12" type="ORF">RSE6_03763</name>
</gene>
<name>A0A1E1M3L6_RHYSE</name>
<evidence type="ECO:0000256" key="1">
    <source>
        <dbReference type="ARBA" id="ARBA00000695"/>
    </source>
</evidence>
<evidence type="ECO:0000256" key="2">
    <source>
        <dbReference type="ARBA" id="ARBA00001913"/>
    </source>
</evidence>
<feature type="signal peptide" evidence="10">
    <location>
        <begin position="1"/>
        <end position="19"/>
    </location>
</feature>
<feature type="compositionally biased region" description="Basic and acidic residues" evidence="11">
    <location>
        <begin position="91"/>
        <end position="100"/>
    </location>
</feature>
<dbReference type="PANTHER" id="PTHR33407">
    <property type="entry name" value="PECTATE LYASE F-RELATED"/>
    <property type="match status" value="1"/>
</dbReference>
<dbReference type="Gene3D" id="2.160.20.10">
    <property type="entry name" value="Single-stranded right-handed beta-helix, Pectin lyase-like"/>
    <property type="match status" value="1"/>
</dbReference>
<evidence type="ECO:0000256" key="5">
    <source>
        <dbReference type="ARBA" id="ARBA00022525"/>
    </source>
</evidence>
<evidence type="ECO:0000256" key="4">
    <source>
        <dbReference type="ARBA" id="ARBA00006463"/>
    </source>
</evidence>
<evidence type="ECO:0000256" key="10">
    <source>
        <dbReference type="RuleBase" id="RU367009"/>
    </source>
</evidence>
<dbReference type="SUPFAM" id="SSF51126">
    <property type="entry name" value="Pectin lyase-like"/>
    <property type="match status" value="1"/>
</dbReference>
<comment type="cofactor">
    <cofactor evidence="2 10">
        <name>Ca(2+)</name>
        <dbReference type="ChEBI" id="CHEBI:29108"/>
    </cofactor>
</comment>
<evidence type="ECO:0000256" key="8">
    <source>
        <dbReference type="ARBA" id="ARBA00023239"/>
    </source>
</evidence>
<evidence type="ECO:0000256" key="3">
    <source>
        <dbReference type="ARBA" id="ARBA00004613"/>
    </source>
</evidence>